<feature type="coiled-coil region" evidence="7">
    <location>
        <begin position="1202"/>
        <end position="1229"/>
    </location>
</feature>
<dbReference type="InterPro" id="IPR036638">
    <property type="entry name" value="HLH_DNA-bd_sf"/>
</dbReference>
<keyword evidence="11" id="KW-1185">Reference proteome</keyword>
<evidence type="ECO:0000256" key="5">
    <source>
        <dbReference type="ARBA" id="ARBA00023163"/>
    </source>
</evidence>
<evidence type="ECO:0000259" key="9">
    <source>
        <dbReference type="PROSITE" id="PS50888"/>
    </source>
</evidence>
<feature type="region of interest" description="Disordered" evidence="8">
    <location>
        <begin position="767"/>
        <end position="789"/>
    </location>
</feature>
<evidence type="ECO:0000256" key="7">
    <source>
        <dbReference type="SAM" id="Coils"/>
    </source>
</evidence>
<reference evidence="10 11" key="1">
    <citation type="submission" date="2016-03" db="EMBL/GenBank/DDBJ databases">
        <title>Trachymyrmex septentrionalis WGS genome.</title>
        <authorList>
            <person name="Nygaard S."/>
            <person name="Hu H."/>
            <person name="Boomsma J."/>
            <person name="Zhang G."/>
        </authorList>
    </citation>
    <scope>NUCLEOTIDE SEQUENCE [LARGE SCALE GENOMIC DNA]</scope>
    <source>
        <strain evidence="10">Tsep2-gDNA-1</strain>
        <tissue evidence="10">Whole body</tissue>
    </source>
</reference>
<feature type="compositionally biased region" description="Polar residues" evidence="8">
    <location>
        <begin position="767"/>
        <end position="778"/>
    </location>
</feature>
<sequence length="1232" mass="141705">MPLHGTSTVLLKLKGGDHILLHVASTCHSQGDLPRKERWKMSVYFVTKKREGPLARLVLLDKSTGDSFPSPLFCAEGRKLCRKFTQVPSLRLDGIVNDEHKFNRFYIGRQTRVPRNSIMHRELVSYRLAVCLIFPIGPELRHVRLPLPPSDCAKKKICLLILLTTASRLDTQKFRLNTVVDVMQWKDLCLFARYTYVDKQIYDTYLTVFSCPHKNSNASIIAKNYFVLQVHRKAGNHLKRQIIIELKRDVLFPSNETQMLISGNAQSVYRITSMLKLKIYFHNCIDKAMTYVSNKLHSSQSFSALYKGLISFCSLSLASRFAWLPSRILSRYLAQHSSGSGTAIGPCESTPPLPRDSGSANGWGYVRKMEDRCMLAVQEVQSLQSRLTCRTVRYAIRSPGLTVRVTVPTDRSKAGRDIKKTTMLLPIVPTVVTKVHDDKDFDANYYHHLFRKQLKEGQLDLHELQKLVELRKQQQQQQQQQQQVYKLQLFLSPNDSYNRNNNRNDYRNVLQNQQRLQRTPANTNEEKCAAKNQLQQQEQPKLEPKTPAPDPGLQLDLQLGEEPTPNQMPDLKEYDSKPVSLFDLLENVELEDVKLEDVKLEDVKLEGVKLDEKLGNLNRKPEPKFELEESNLLQLHENLKPIKSLSISKLGSLYEENCARRKFANIMEDSEDIFADSESKNLPLPQKIIDFEDQQFKAYSAARTIKLLKRQMFMNKRSPYVILRPRIKRSRDFFEVYHASFSAIRTSVKNVKNFNCHSSQFLKSLETNNPVPSNSPEAHSSGSSTSSEVDNCLHYMSDEEDKYLTRCKNKAARAFKNAEEECLKEWHSWKQSDSFQTDLSEDEAIDSRTAIKEEQQSCQHQLNMSQRMAQFSVRTSPSLLKPLSSRASYKSPGTSYTSLEASYTSSEASSSSSEASTSSLEILPSPTAIKNSMNNEDNQRITRRKHEEIQQQMAYNIKKSTLNDHCYHQTNVSETLQVFKEELETEESAIAVWECSDYVWSPGRTSTVLLLPPQTPRISYCRKKDEEAIIDVVSVKTGRKQVSFAKQVTRFDVALQRKVKYEDSDDDEEPPPVPRRPRGRPPGSSKRKANRSGAVPKRTRIQTNVHIDDQQSEQPFTSYQYQNSMRQFALQRDSSEDTERRRLHNDMERQRRVNMKQSYEHLRMEVPAVADNDRASKVSILKQGATFIKSLTELDNVLKIKAIPLRQKNAMLKRQLRKLERQLQNEKLLSTA</sequence>
<keyword evidence="5" id="KW-0804">Transcription</keyword>
<dbReference type="STRING" id="34720.A0A195EYQ8"/>
<dbReference type="GO" id="GO:0045944">
    <property type="term" value="P:positive regulation of transcription by RNA polymerase II"/>
    <property type="evidence" value="ECO:0007669"/>
    <property type="project" value="TreeGrafter"/>
</dbReference>
<accession>A0A195EYQ8</accession>
<dbReference type="Gene3D" id="4.10.280.10">
    <property type="entry name" value="Helix-loop-helix DNA-binding domain"/>
    <property type="match status" value="1"/>
</dbReference>
<evidence type="ECO:0000313" key="11">
    <source>
        <dbReference type="Proteomes" id="UP000078541"/>
    </source>
</evidence>
<dbReference type="CDD" id="cd11400">
    <property type="entry name" value="bHLHzip_Myc"/>
    <property type="match status" value="1"/>
</dbReference>
<dbReference type="PROSITE" id="PS50888">
    <property type="entry name" value="BHLH"/>
    <property type="match status" value="1"/>
</dbReference>
<dbReference type="AlphaFoldDB" id="A0A195EYQ8"/>
<organism evidence="10 11">
    <name type="scientific">Trachymyrmex septentrionalis</name>
    <dbReference type="NCBI Taxonomy" id="34720"/>
    <lineage>
        <taxon>Eukaryota</taxon>
        <taxon>Metazoa</taxon>
        <taxon>Ecdysozoa</taxon>
        <taxon>Arthropoda</taxon>
        <taxon>Hexapoda</taxon>
        <taxon>Insecta</taxon>
        <taxon>Pterygota</taxon>
        <taxon>Neoptera</taxon>
        <taxon>Endopterygota</taxon>
        <taxon>Hymenoptera</taxon>
        <taxon>Apocrita</taxon>
        <taxon>Aculeata</taxon>
        <taxon>Formicoidea</taxon>
        <taxon>Formicidae</taxon>
        <taxon>Myrmicinae</taxon>
        <taxon>Trachymyrmex</taxon>
    </lineage>
</organism>
<evidence type="ECO:0000256" key="1">
    <source>
        <dbReference type="ARBA" id="ARBA00007628"/>
    </source>
</evidence>
<dbReference type="InterPro" id="IPR011598">
    <property type="entry name" value="bHLH_dom"/>
</dbReference>
<dbReference type="EMBL" id="KQ981905">
    <property type="protein sequence ID" value="KYN33430.1"/>
    <property type="molecule type" value="Genomic_DNA"/>
</dbReference>
<evidence type="ECO:0000313" key="10">
    <source>
        <dbReference type="EMBL" id="KYN33430.1"/>
    </source>
</evidence>
<dbReference type="GO" id="GO:0003700">
    <property type="term" value="F:DNA-binding transcription factor activity"/>
    <property type="evidence" value="ECO:0007669"/>
    <property type="project" value="TreeGrafter"/>
</dbReference>
<dbReference type="GO" id="GO:0003677">
    <property type="term" value="F:DNA binding"/>
    <property type="evidence" value="ECO:0007669"/>
    <property type="project" value="UniProtKB-KW"/>
</dbReference>
<dbReference type="Proteomes" id="UP000078541">
    <property type="component" value="Unassembled WGS sequence"/>
</dbReference>
<evidence type="ECO:0000256" key="4">
    <source>
        <dbReference type="ARBA" id="ARBA00023159"/>
    </source>
</evidence>
<proteinExistence type="inferred from homology"/>
<dbReference type="PANTHER" id="PTHR10328:SF3">
    <property type="entry name" value="PROTEIN MAX"/>
    <property type="match status" value="1"/>
</dbReference>
<dbReference type="PANTHER" id="PTHR10328">
    <property type="entry name" value="PROTEIN MAX MYC-ASSOCIATED FACTOR X"/>
    <property type="match status" value="1"/>
</dbReference>
<feature type="region of interest" description="Disordered" evidence="8">
    <location>
        <begin position="907"/>
        <end position="940"/>
    </location>
</feature>
<feature type="region of interest" description="Disordered" evidence="8">
    <location>
        <begin position="517"/>
        <end position="573"/>
    </location>
</feature>
<dbReference type="SUPFAM" id="SSF47459">
    <property type="entry name" value="HLH, helix-loop-helix DNA-binding domain"/>
    <property type="match status" value="1"/>
</dbReference>
<feature type="domain" description="BHLH" evidence="9">
    <location>
        <begin position="1139"/>
        <end position="1191"/>
    </location>
</feature>
<keyword evidence="7" id="KW-0175">Coiled coil</keyword>
<feature type="compositionally biased region" description="Basic residues" evidence="8">
    <location>
        <begin position="1075"/>
        <end position="1090"/>
    </location>
</feature>
<comment type="similarity">
    <text evidence="1">Belongs to the MAX family.</text>
</comment>
<keyword evidence="4" id="KW-0010">Activator</keyword>
<feature type="region of interest" description="Disordered" evidence="8">
    <location>
        <begin position="1060"/>
        <end position="1114"/>
    </location>
</feature>
<dbReference type="Pfam" id="PF00010">
    <property type="entry name" value="HLH"/>
    <property type="match status" value="1"/>
</dbReference>
<keyword evidence="3" id="KW-0238">DNA-binding</keyword>
<evidence type="ECO:0000256" key="3">
    <source>
        <dbReference type="ARBA" id="ARBA00023125"/>
    </source>
</evidence>
<feature type="compositionally biased region" description="Low complexity" evidence="8">
    <location>
        <begin position="907"/>
        <end position="921"/>
    </location>
</feature>
<keyword evidence="6" id="KW-0539">Nucleus</keyword>
<evidence type="ECO:0000256" key="2">
    <source>
        <dbReference type="ARBA" id="ARBA00023015"/>
    </source>
</evidence>
<dbReference type="SMART" id="SM00353">
    <property type="entry name" value="HLH"/>
    <property type="match status" value="1"/>
</dbReference>
<evidence type="ECO:0000256" key="8">
    <source>
        <dbReference type="SAM" id="MobiDB-lite"/>
    </source>
</evidence>
<dbReference type="GO" id="GO:0046983">
    <property type="term" value="F:protein dimerization activity"/>
    <property type="evidence" value="ECO:0007669"/>
    <property type="project" value="InterPro"/>
</dbReference>
<name>A0A195EYQ8_9HYME</name>
<feature type="region of interest" description="Disordered" evidence="8">
    <location>
        <begin position="339"/>
        <end position="359"/>
    </location>
</feature>
<evidence type="ECO:0000256" key="6">
    <source>
        <dbReference type="ARBA" id="ARBA00023242"/>
    </source>
</evidence>
<protein>
    <submittedName>
        <fullName evidence="10">Myc protein</fullName>
    </submittedName>
</protein>
<dbReference type="GO" id="GO:0090575">
    <property type="term" value="C:RNA polymerase II transcription regulator complex"/>
    <property type="evidence" value="ECO:0007669"/>
    <property type="project" value="TreeGrafter"/>
</dbReference>
<gene>
    <name evidence="10" type="ORF">ALC56_12142</name>
</gene>
<keyword evidence="2" id="KW-0805">Transcription regulation</keyword>